<dbReference type="Proteomes" id="UP000735302">
    <property type="component" value="Unassembled WGS sequence"/>
</dbReference>
<name>A0AAV4CPP7_9GAST</name>
<proteinExistence type="predicted"/>
<evidence type="ECO:0000313" key="2">
    <source>
        <dbReference type="Proteomes" id="UP000735302"/>
    </source>
</evidence>
<organism evidence="1 2">
    <name type="scientific">Plakobranchus ocellatus</name>
    <dbReference type="NCBI Taxonomy" id="259542"/>
    <lineage>
        <taxon>Eukaryota</taxon>
        <taxon>Metazoa</taxon>
        <taxon>Spiralia</taxon>
        <taxon>Lophotrochozoa</taxon>
        <taxon>Mollusca</taxon>
        <taxon>Gastropoda</taxon>
        <taxon>Heterobranchia</taxon>
        <taxon>Euthyneura</taxon>
        <taxon>Panpulmonata</taxon>
        <taxon>Sacoglossa</taxon>
        <taxon>Placobranchoidea</taxon>
        <taxon>Plakobranchidae</taxon>
        <taxon>Plakobranchus</taxon>
    </lineage>
</organism>
<evidence type="ECO:0000313" key="1">
    <source>
        <dbReference type="EMBL" id="GFO33870.1"/>
    </source>
</evidence>
<dbReference type="EMBL" id="BLXT01006838">
    <property type="protein sequence ID" value="GFO33870.1"/>
    <property type="molecule type" value="Genomic_DNA"/>
</dbReference>
<sequence>MKVIWPAYVNAESPSLRLECSFNRFRTDLVSVNELGIFRSDIGGGGEPEMVAKVTAANLAYGLNESDISASGQILNNAKSTLFVSYTSNTEGYCQTYSCVAKGLKANGEEVSIYRPVKAKGMNNMPCKSGHRARVPGPELGGRSSDCCVASETVQAQSEAIESLENEVEECSAVREK</sequence>
<reference evidence="1 2" key="1">
    <citation type="journal article" date="2021" name="Elife">
        <title>Chloroplast acquisition without the gene transfer in kleptoplastic sea slugs, Plakobranchus ocellatus.</title>
        <authorList>
            <person name="Maeda T."/>
            <person name="Takahashi S."/>
            <person name="Yoshida T."/>
            <person name="Shimamura S."/>
            <person name="Takaki Y."/>
            <person name="Nagai Y."/>
            <person name="Toyoda A."/>
            <person name="Suzuki Y."/>
            <person name="Arimoto A."/>
            <person name="Ishii H."/>
            <person name="Satoh N."/>
            <person name="Nishiyama T."/>
            <person name="Hasebe M."/>
            <person name="Maruyama T."/>
            <person name="Minagawa J."/>
            <person name="Obokata J."/>
            <person name="Shigenobu S."/>
        </authorList>
    </citation>
    <scope>NUCLEOTIDE SEQUENCE [LARGE SCALE GENOMIC DNA]</scope>
</reference>
<dbReference type="AlphaFoldDB" id="A0AAV4CPP7"/>
<protein>
    <submittedName>
        <fullName evidence="1">Uncharacterized protein</fullName>
    </submittedName>
</protein>
<accession>A0AAV4CPP7</accession>
<comment type="caution">
    <text evidence="1">The sequence shown here is derived from an EMBL/GenBank/DDBJ whole genome shotgun (WGS) entry which is preliminary data.</text>
</comment>
<gene>
    <name evidence="1" type="ORF">PoB_006037500</name>
</gene>
<keyword evidence="2" id="KW-1185">Reference proteome</keyword>